<dbReference type="GO" id="GO:0033344">
    <property type="term" value="P:cholesterol efflux"/>
    <property type="evidence" value="ECO:0007669"/>
    <property type="project" value="TreeGrafter"/>
</dbReference>
<feature type="region of interest" description="Disordered" evidence="7">
    <location>
        <begin position="1871"/>
        <end position="1917"/>
    </location>
</feature>
<feature type="region of interest" description="Disordered" evidence="7">
    <location>
        <begin position="1588"/>
        <end position="1615"/>
    </location>
</feature>
<feature type="compositionally biased region" description="Basic residues" evidence="7">
    <location>
        <begin position="1231"/>
        <end position="1240"/>
    </location>
</feature>
<evidence type="ECO:0000259" key="9">
    <source>
        <dbReference type="PROSITE" id="PS50893"/>
    </source>
</evidence>
<dbReference type="Pfam" id="PF12698">
    <property type="entry name" value="ABC2_membrane_3"/>
    <property type="match status" value="3"/>
</dbReference>
<feature type="region of interest" description="Disordered" evidence="7">
    <location>
        <begin position="2666"/>
        <end position="2689"/>
    </location>
</feature>
<dbReference type="InterPro" id="IPR056264">
    <property type="entry name" value="R2_ABCA1-4-like"/>
</dbReference>
<feature type="transmembrane region" description="Helical" evidence="8">
    <location>
        <begin position="761"/>
        <end position="784"/>
    </location>
</feature>
<feature type="transmembrane region" description="Helical" evidence="8">
    <location>
        <begin position="2242"/>
        <end position="2264"/>
    </location>
</feature>
<feature type="transmembrane region" description="Helical" evidence="8">
    <location>
        <begin position="721"/>
        <end position="749"/>
    </location>
</feature>
<gene>
    <name evidence="10" type="ORF">QYF61_016636</name>
</gene>
<dbReference type="InterPro" id="IPR017871">
    <property type="entry name" value="ABC_transporter-like_CS"/>
</dbReference>
<keyword evidence="4" id="KW-0067">ATP-binding</keyword>
<reference evidence="10 11" key="1">
    <citation type="journal article" date="2023" name="J. Hered.">
        <title>Chromosome-level genome of the wood stork (Mycteria americana) provides insight into avian chromosome evolution.</title>
        <authorList>
            <person name="Flamio R. Jr."/>
            <person name="Ramstad K.M."/>
        </authorList>
    </citation>
    <scope>NUCLEOTIDE SEQUENCE [LARGE SCALE GENOMIC DNA]</scope>
    <source>
        <strain evidence="10">JAX WOST 10</strain>
    </source>
</reference>
<dbReference type="InterPro" id="IPR027417">
    <property type="entry name" value="P-loop_NTPase"/>
</dbReference>
<keyword evidence="11" id="KW-1185">Reference proteome</keyword>
<comment type="subcellular location">
    <subcellularLocation>
        <location evidence="1">Membrane</location>
        <topology evidence="1">Multi-pass membrane protein</topology>
    </subcellularLocation>
</comment>
<keyword evidence="3" id="KW-0547">Nucleotide-binding</keyword>
<evidence type="ECO:0000256" key="3">
    <source>
        <dbReference type="ARBA" id="ARBA00022741"/>
    </source>
</evidence>
<feature type="region of interest" description="Disordered" evidence="7">
    <location>
        <begin position="1514"/>
        <end position="1540"/>
    </location>
</feature>
<dbReference type="GO" id="GO:0140359">
    <property type="term" value="F:ABC-type transporter activity"/>
    <property type="evidence" value="ECO:0007669"/>
    <property type="project" value="InterPro"/>
</dbReference>
<dbReference type="GO" id="GO:0090554">
    <property type="term" value="F:phosphatidylcholine floppase activity"/>
    <property type="evidence" value="ECO:0007669"/>
    <property type="project" value="TreeGrafter"/>
</dbReference>
<evidence type="ECO:0000256" key="7">
    <source>
        <dbReference type="SAM" id="MobiDB-lite"/>
    </source>
</evidence>
<dbReference type="Gene3D" id="3.40.50.300">
    <property type="entry name" value="P-loop containing nucleotide triphosphate hydrolases"/>
    <property type="match status" value="2"/>
</dbReference>
<dbReference type="Pfam" id="PF00005">
    <property type="entry name" value="ABC_tran"/>
    <property type="match status" value="3"/>
</dbReference>
<feature type="compositionally biased region" description="Pro residues" evidence="7">
    <location>
        <begin position="1370"/>
        <end position="1383"/>
    </location>
</feature>
<dbReference type="GO" id="GO:0016020">
    <property type="term" value="C:membrane"/>
    <property type="evidence" value="ECO:0007669"/>
    <property type="project" value="UniProtKB-SubCell"/>
</dbReference>
<keyword evidence="2 8" id="KW-0812">Transmembrane</keyword>
<feature type="transmembrane region" description="Helical" evidence="8">
    <location>
        <begin position="2013"/>
        <end position="2035"/>
    </location>
</feature>
<evidence type="ECO:0000256" key="2">
    <source>
        <dbReference type="ARBA" id="ARBA00022692"/>
    </source>
</evidence>
<dbReference type="InterPro" id="IPR026082">
    <property type="entry name" value="ABCA"/>
</dbReference>
<dbReference type="GO" id="GO:0016887">
    <property type="term" value="F:ATP hydrolysis activity"/>
    <property type="evidence" value="ECO:0007669"/>
    <property type="project" value="InterPro"/>
</dbReference>
<feature type="compositionally biased region" description="Pro residues" evidence="7">
    <location>
        <begin position="1345"/>
        <end position="1354"/>
    </location>
</feature>
<comment type="caution">
    <text evidence="10">The sequence shown here is derived from an EMBL/GenBank/DDBJ whole genome shotgun (WGS) entry which is preliminary data.</text>
</comment>
<dbReference type="PANTHER" id="PTHR19229">
    <property type="entry name" value="ATP-BINDING CASSETTE TRANSPORTER SUBFAMILY A ABCA"/>
    <property type="match status" value="1"/>
</dbReference>
<feature type="transmembrane region" description="Helical" evidence="8">
    <location>
        <begin position="681"/>
        <end position="701"/>
    </location>
</feature>
<keyword evidence="5 8" id="KW-1133">Transmembrane helix</keyword>
<evidence type="ECO:0000256" key="6">
    <source>
        <dbReference type="ARBA" id="ARBA00023136"/>
    </source>
</evidence>
<dbReference type="PROSITE" id="PS00211">
    <property type="entry name" value="ABC_TRANSPORTER_1"/>
    <property type="match status" value="1"/>
</dbReference>
<dbReference type="GO" id="GO:0034188">
    <property type="term" value="F:apolipoprotein A-I receptor activity"/>
    <property type="evidence" value="ECO:0007669"/>
    <property type="project" value="TreeGrafter"/>
</dbReference>
<evidence type="ECO:0000256" key="4">
    <source>
        <dbReference type="ARBA" id="ARBA00022840"/>
    </source>
</evidence>
<evidence type="ECO:0000256" key="8">
    <source>
        <dbReference type="SAM" id="Phobius"/>
    </source>
</evidence>
<dbReference type="FunFam" id="3.40.50.300:FF:000264">
    <property type="entry name" value="ATP-binding cassette, sub-family A (ABC1), member 1"/>
    <property type="match status" value="1"/>
</dbReference>
<feature type="transmembrane region" description="Helical" evidence="8">
    <location>
        <begin position="2127"/>
        <end position="2149"/>
    </location>
</feature>
<feature type="region of interest" description="Disordered" evidence="7">
    <location>
        <begin position="1340"/>
        <end position="1383"/>
    </location>
</feature>
<evidence type="ECO:0000256" key="1">
    <source>
        <dbReference type="ARBA" id="ARBA00004141"/>
    </source>
</evidence>
<dbReference type="SMART" id="SM00382">
    <property type="entry name" value="AAA"/>
    <property type="match status" value="2"/>
</dbReference>
<feature type="compositionally biased region" description="Acidic residues" evidence="7">
    <location>
        <begin position="1527"/>
        <end position="1537"/>
    </location>
</feature>
<protein>
    <recommendedName>
        <fullName evidence="9">ABC transporter domain-containing protein</fullName>
    </recommendedName>
</protein>
<sequence length="2706" mass="292352">MAVGTQLGLLLWKNFTYRRRQRVSGHPGQGGTRSHWVPVRGQAAPWGLMGTGTPPTMVSPQLQLAIELLWPLFLFFILISVRQSHPPFKQHECHFPNKALPSAGTLPWLQGIVCNMNNPCFRHPTAGEAPGLVGNFDGSILSRLLAEARQVLLRADGQRLLHGFARLLPALRRLRGSGAQQRALPVRDYLREDETFSQFLRTNTSLPPALADELMGARLSPRVFSLAGTRLPLKAVVCDASELGGFLAGGDAASTQRLQRGLCALPGPQLRAMEGSFLSQLDLPRLLAERLSSEAGGIAGAVEALGTFLRDAASLMEEVSSMTSLAELRRELGVLATPNASASGSGAFRALSRIACGHPEGGGLRVPSLNWYEDNDVKAFLDRNSSERRAAAPGSASSPFCRELVRSLESSPLSQIFWRGIKPLFVGKILYAPPGPGPDSIMAEVNRTFRELAVLGEVGGAWRELGPRIYAFLNGSLEMQVLRDLLLAPATARLLDGFLNGTSWKLPALAGFLAGPAAGPGLTWHQVYADADAVLSTLSQFMECVCLDKIEAVATEEQLVARALELLEEQQFWAAVVFQPPTNATAPTLPPHVRYKIRMDIDDVTRTNKIKDRFWDPGPAADPFSDLRYVWGGFVYVQDLVEQAVVRVQTGAAPRTGVYVQQMPYPCYVDDVFLRVLNRSLPLFMTLAWIYSVAMIIKGVVHEKETRLKETMKTMGLSSGILWLSWFLSSFIPFLLSSALLVLILKAGCRLGNILPYSDPAVIFLFLGTFSVATISQCFLISTFFPRANLASACGGIIYFSLYLPYVLCVAWRDHVTFPLRVLVSLLSPVAFGFGCEYFSLYEEQGVGIQWHNLGASPVPGDPYNFATAMGLLLLDAGLYGLATWYLEGVFPGEHTPPAPGSPPGPGPAQPLSAAGQYGIPKPWNFPFLKSYWLGEPSSARHPPYPTSPLTAPQVLVEEPPAQLQPGVSIRNLVKIYRNSSRVAVNGLSLDFYEGQITSFLGHNGAGKTTTMSILTGLLPPTSGTAYILGWDIRSDIDSIRKTMGTCPQHNVLFDILTVEEHVWFYGRLKGLSEERVKAEMEQLIQDMGLPHKRQEQTRNLSGGMQRKLSVAIAFVGGSRVVILDEPTAGVDPYSRRSIWELLLKYRKGRTIILSTHYMDEAELLGDRTAIISQGRLCCCGSPLFLKARLGTGYHLTLVKREQVGTGGSTGTIPSTTKKVGPSAPPSISRKGGRRLRHGYRGVPSPGLGVGSRRGVPGSGRPFPQDGSDSERSSDTGLGSERGSEASAVGEGPVLPCALRAASPPGCSPRVPRQLGGARGCIQPRALPCRRLLAPLHSWGGRGSLPPPANLPRGPPDRARADFGQLPRRPLAPAPGFQPSPSPPDVAQLLALIQKLVPGSRLVEDIGHEVLFVLPYSGAKDGAFGDLFRELDARLGELGISSYGISDTTLEEVPGGAAAPGVPTLPGALPGAARDLGDLPRQGGGCWRPWLMPAPSRPQIFLKVAQDTGVEAGRAGTRRGAAPGEGGDAEAADGELAEEPRETDLLRGAAEQACRRVRGWALTRQQLRALFIKRMLHARRSTRGFFAQVRPGDRDGTGMGRGRGAEGGEGLGQEAAEPALTPGPRQIVLPAVFVCIALLFSLIVPPFGKYPPLRLQPWMYGQQFTFFSNDAPGDPDTARLLDALLAEPGFGTKCMKDAGEATAPCPPASHPDGFLTPPAPPALLEALRRGNWTRAEPSPPCLCSGPGARRMLPDCPEGAGGLPPPQMQRGTGDVLQNLTGRNISDYLVKTYPQIIRRGLRNKKWVNEQRYGGFSLGAGGSQALPSVAEVDEAVLELRALFNVTPGSPLDRLLGNLSRFIEGLDARRNIKVRPAPGLGVPQGRELGGSGDAAPESPSGLGAAREGPSPAGAGGQREPVGCGVLRAQPAAVPGRVPGRQGGSELPGSPGPQVWFNNKGWHAMVSFLNVASNALLRARLPAGTDPALYGITATNHPLNLTKEQLSEAALMATSVDVLVSICVIFAMSFVPASFVLFLIEERVSKAKHLQFVSGMKPVTYWLGNFAWDMVRDRDGDRDGVQLPGGQVPFVTPPPASPCPQCNYLVPALLVVLIFLCFQQKSYVSSANLPSLVLLLLLYGWSITPLMYPASFLFSIPSTAYVALTCINLFVGINGSVATFVLELFVDQNLNNINRVLKKVFLIFPHFCLGRGLIDMVKNQAMADAFERFGDKHFVSPMSWDLAGKNMFAMAVEGVIFFLFTLLLQYRFFLRLGPRALQLPSLGEEDRDVARERARVGSTPPHGHLLLLKDLTKVYRCRRAPAVDRLCVAIPPGECFGLLGVNGAGKTSTFKMLTGDTEVTLGEAWLKGHRWARRRDPTADPPLPPPCPRSTRAVVPVPALCSSLPSSLQHACARLHPRPHPHPRSVLTDLQSVHQHMGYCPQFDAITDLLTGREHLEFYSRLRGVPEEETPRVAQWGIAKLGLGPHADRPAGKYSGGNKRKLSTAIALLGSPPVVFLDEPTTGMDPRARRFLWDRILSVIREGRSVVLTSHSMEECEALCTRMAIMVNGRFRCLGSVQHLKNRFGDGYTVVVRAGGPGPAPVESLMQRCFPGIVLKERHGGLLQYQLPSRAGSLASVFSVLAAHRGPCHIEDYSVSQTTLDQVFVHFAREQSDEDPGGAAAPGQDAAPAVPSPGRRLTLFLEDDGCQESAV</sequence>
<dbReference type="Pfam" id="PF23321">
    <property type="entry name" value="R1_ABCA1"/>
    <property type="match status" value="1"/>
</dbReference>
<dbReference type="PROSITE" id="PS50893">
    <property type="entry name" value="ABC_TRANSPORTER_2"/>
    <property type="match status" value="2"/>
</dbReference>
<feature type="region of interest" description="Disordered" evidence="7">
    <location>
        <begin position="1205"/>
        <end position="1291"/>
    </location>
</feature>
<dbReference type="EMBL" id="JAUNZN010000026">
    <property type="protein sequence ID" value="KAK4807987.1"/>
    <property type="molecule type" value="Genomic_DNA"/>
</dbReference>
<feature type="compositionally biased region" description="Low complexity" evidence="7">
    <location>
        <begin position="1244"/>
        <end position="1262"/>
    </location>
</feature>
<dbReference type="InterPro" id="IPR003439">
    <property type="entry name" value="ABC_transporter-like_ATP-bd"/>
</dbReference>
<evidence type="ECO:0000313" key="11">
    <source>
        <dbReference type="Proteomes" id="UP001333110"/>
    </source>
</evidence>
<feature type="transmembrane region" description="Helical" evidence="8">
    <location>
        <begin position="2155"/>
        <end position="2179"/>
    </location>
</feature>
<organism evidence="10 11">
    <name type="scientific">Mycteria americana</name>
    <name type="common">Wood stork</name>
    <dbReference type="NCBI Taxonomy" id="33587"/>
    <lineage>
        <taxon>Eukaryota</taxon>
        <taxon>Metazoa</taxon>
        <taxon>Chordata</taxon>
        <taxon>Craniata</taxon>
        <taxon>Vertebrata</taxon>
        <taxon>Euteleostomi</taxon>
        <taxon>Archelosauria</taxon>
        <taxon>Archosauria</taxon>
        <taxon>Dinosauria</taxon>
        <taxon>Saurischia</taxon>
        <taxon>Theropoda</taxon>
        <taxon>Coelurosauria</taxon>
        <taxon>Aves</taxon>
        <taxon>Neognathae</taxon>
        <taxon>Neoaves</taxon>
        <taxon>Aequornithes</taxon>
        <taxon>Ciconiiformes</taxon>
        <taxon>Ciconiidae</taxon>
        <taxon>Mycteria</taxon>
    </lineage>
</organism>
<accession>A0AAN7ML03</accession>
<dbReference type="CDD" id="cd03263">
    <property type="entry name" value="ABC_subfamily_A"/>
    <property type="match status" value="2"/>
</dbReference>
<feature type="compositionally biased region" description="Low complexity" evidence="7">
    <location>
        <begin position="2672"/>
        <end position="2684"/>
    </location>
</feature>
<dbReference type="InterPro" id="IPR013525">
    <property type="entry name" value="ABC2_TM"/>
</dbReference>
<dbReference type="Proteomes" id="UP001333110">
    <property type="component" value="Unassembled WGS sequence"/>
</dbReference>
<evidence type="ECO:0000256" key="5">
    <source>
        <dbReference type="ARBA" id="ARBA00022989"/>
    </source>
</evidence>
<feature type="domain" description="ABC transporter" evidence="9">
    <location>
        <begin position="968"/>
        <end position="1199"/>
    </location>
</feature>
<keyword evidence="6 8" id="KW-0472">Membrane</keyword>
<feature type="transmembrane region" description="Helical" evidence="8">
    <location>
        <begin position="790"/>
        <end position="810"/>
    </location>
</feature>
<name>A0AAN7ML03_MYCAM</name>
<evidence type="ECO:0000313" key="10">
    <source>
        <dbReference type="EMBL" id="KAK4807987.1"/>
    </source>
</evidence>
<dbReference type="GO" id="GO:0033700">
    <property type="term" value="P:phospholipid efflux"/>
    <property type="evidence" value="ECO:0007669"/>
    <property type="project" value="TreeGrafter"/>
</dbReference>
<feature type="domain" description="ABC transporter" evidence="9">
    <location>
        <begin position="2301"/>
        <end position="2588"/>
    </location>
</feature>
<dbReference type="SUPFAM" id="SSF52540">
    <property type="entry name" value="P-loop containing nucleoside triphosphate hydrolases"/>
    <property type="match status" value="2"/>
</dbReference>
<proteinExistence type="predicted"/>
<dbReference type="PANTHER" id="PTHR19229:SF49">
    <property type="entry name" value="PHOSPHOLIPID-TRANSPORTING ATPASE ABCA7"/>
    <property type="match status" value="1"/>
</dbReference>
<dbReference type="GO" id="GO:0005524">
    <property type="term" value="F:ATP binding"/>
    <property type="evidence" value="ECO:0007669"/>
    <property type="project" value="UniProtKB-KW"/>
</dbReference>
<dbReference type="GO" id="GO:0090556">
    <property type="term" value="F:phosphatidylserine floppase activity"/>
    <property type="evidence" value="ECO:0007669"/>
    <property type="project" value="TreeGrafter"/>
</dbReference>
<dbReference type="InterPro" id="IPR003593">
    <property type="entry name" value="AAA+_ATPase"/>
</dbReference>
<feature type="compositionally biased region" description="Gly residues" evidence="7">
    <location>
        <begin position="1597"/>
        <end position="1611"/>
    </location>
</feature>